<dbReference type="Proteomes" id="UP001281147">
    <property type="component" value="Unassembled WGS sequence"/>
</dbReference>
<evidence type="ECO:0000313" key="1">
    <source>
        <dbReference type="EMBL" id="KAK3697307.1"/>
    </source>
</evidence>
<protein>
    <submittedName>
        <fullName evidence="1">Uncharacterized protein</fullName>
    </submittedName>
</protein>
<accession>A0ACC3MLA5</accession>
<organism evidence="1 2">
    <name type="scientific">Vermiconidia calcicola</name>
    <dbReference type="NCBI Taxonomy" id="1690605"/>
    <lineage>
        <taxon>Eukaryota</taxon>
        <taxon>Fungi</taxon>
        <taxon>Dikarya</taxon>
        <taxon>Ascomycota</taxon>
        <taxon>Pezizomycotina</taxon>
        <taxon>Dothideomycetes</taxon>
        <taxon>Dothideomycetidae</taxon>
        <taxon>Mycosphaerellales</taxon>
        <taxon>Extremaceae</taxon>
        <taxon>Vermiconidia</taxon>
    </lineage>
</organism>
<keyword evidence="2" id="KW-1185">Reference proteome</keyword>
<gene>
    <name evidence="1" type="ORF">LTR37_017540</name>
</gene>
<comment type="caution">
    <text evidence="1">The sequence shown here is derived from an EMBL/GenBank/DDBJ whole genome shotgun (WGS) entry which is preliminary data.</text>
</comment>
<proteinExistence type="predicted"/>
<sequence length="462" mass="50844">MDLLKHLIVPSASTYRVNGASSTLYNSTVPPSNSHNGNSEDDADADAPHFRRHSDQTSRVVHRSLSNSISAFTPEDGETTGTGHSQGAITPYVPAPAYSFPPDTNGTISSIHSSSRAERVSRDHYNTNHKRQRVDATGSRQARRSSVKQDALPASRAIGVIDGQPAVGDALAGVNRSQNPTVNNTQSSMKKRKVPFRHHDDPTPVAGKRRKVDYDEVSEATQDVKAEAETCFFWYHGRCSRSLDPRNNYHCDYRHDLTDQPTMVQPPPGYKHPAVCGLEWCPGDGAGEGKRHSGNFEPSQKSPNTHSVKIKAAVEGSNMRDVRDHSPSTPEPDDATTHNRTTKCSKQSPNSQDTNEGQTCFFWYHGKCRRIRCSMRHELTDPPSMVQPPPGYVHRKQCGLQWCPGDAKHSGSDHDLLGASKLSVLKAESNTESGCESLHGEGRAEHDNVTESWYLTGFDEAE</sequence>
<name>A0ACC3MLA5_9PEZI</name>
<evidence type="ECO:0000313" key="2">
    <source>
        <dbReference type="Proteomes" id="UP001281147"/>
    </source>
</evidence>
<dbReference type="EMBL" id="JAUTXU010000228">
    <property type="protein sequence ID" value="KAK3697307.1"/>
    <property type="molecule type" value="Genomic_DNA"/>
</dbReference>
<reference evidence="1" key="1">
    <citation type="submission" date="2023-07" db="EMBL/GenBank/DDBJ databases">
        <title>Black Yeasts Isolated from many extreme environments.</title>
        <authorList>
            <person name="Coleine C."/>
            <person name="Stajich J.E."/>
            <person name="Selbmann L."/>
        </authorList>
    </citation>
    <scope>NUCLEOTIDE SEQUENCE</scope>
    <source>
        <strain evidence="1">CCFEE 5714</strain>
    </source>
</reference>